<sequence length="376" mass="43410">MSRSNEQIYRKLSAHARLDVAIEMMAFMSAQIRKELRLAKAKQAGSEEMAGLKAKREILARERQMMYLGDEAMIRKAIVEYGEQIKEKFKGKARDFPTYKLPAMEHDAVFAEIQASILDPVRPVGQPAALILGGQPGSGKAGLIRIPVSELKDGNVAIINGDEFREDHPYSKEILKKHEQDYAKLTDPDVREWTKRLFDLAIETRRNIIFEGTMRNAGPICNTLDRLIREGYKVIIRVMAVNEKDSLLAVFERYEGQKATKGAGRIAPRSSHEAAYSGMLHTVERIEKEKLFHILQVYNRDYKLLYENRMVNDKHQHSPDAVRAIREERDKEWTPEKTEQYYQKWEQVISMMKARKADPEETTDVIKIINEFLSRE</sequence>
<dbReference type="GO" id="GO:0016301">
    <property type="term" value="F:kinase activity"/>
    <property type="evidence" value="ECO:0007669"/>
    <property type="project" value="InterPro"/>
</dbReference>
<evidence type="ECO:0000313" key="8">
    <source>
        <dbReference type="EMBL" id="MBA4493978.1"/>
    </source>
</evidence>
<evidence type="ECO:0000256" key="5">
    <source>
        <dbReference type="ARBA" id="ARBA00032897"/>
    </source>
</evidence>
<comment type="similarity">
    <text evidence="1">Belongs to the zeta toxin family.</text>
</comment>
<keyword evidence="4" id="KW-0067">ATP-binding</keyword>
<dbReference type="SUPFAM" id="SSF52540">
    <property type="entry name" value="P-loop containing nucleoside triphosphate hydrolases"/>
    <property type="match status" value="1"/>
</dbReference>
<comment type="caution">
    <text evidence="8">The sequence shown here is derived from an EMBL/GenBank/DDBJ whole genome shotgun (WGS) entry which is preliminary data.</text>
</comment>
<evidence type="ECO:0000259" key="7">
    <source>
        <dbReference type="Pfam" id="PF06414"/>
    </source>
</evidence>
<evidence type="ECO:0000256" key="6">
    <source>
        <dbReference type="ARBA" id="ARBA00048178"/>
    </source>
</evidence>
<protein>
    <recommendedName>
        <fullName evidence="5">UDP-N-acetylglucosamine kinase</fullName>
        <ecNumber evidence="2">2.7.1.176</ecNumber>
    </recommendedName>
    <alternativeName>
        <fullName evidence="5">UDP-N-acetylglucosamine kinase</fullName>
    </alternativeName>
</protein>
<gene>
    <name evidence="8" type="ORF">H1191_06630</name>
</gene>
<dbReference type="Proteomes" id="UP000535491">
    <property type="component" value="Unassembled WGS sequence"/>
</dbReference>
<dbReference type="InterPro" id="IPR010488">
    <property type="entry name" value="Zeta_toxin_domain"/>
</dbReference>
<reference evidence="8 9" key="1">
    <citation type="submission" date="2020-07" db="EMBL/GenBank/DDBJ databases">
        <authorList>
            <person name="Feng H."/>
        </authorList>
    </citation>
    <scope>NUCLEOTIDE SEQUENCE [LARGE SCALE GENOMIC DNA]</scope>
    <source>
        <strain evidence="9">s-10</strain>
    </source>
</reference>
<dbReference type="RefSeq" id="WP_181751210.1">
    <property type="nucleotide sequence ID" value="NZ_JACEIQ010000004.1"/>
</dbReference>
<dbReference type="AlphaFoldDB" id="A0A7W1WQD0"/>
<proteinExistence type="inferred from homology"/>
<evidence type="ECO:0000256" key="3">
    <source>
        <dbReference type="ARBA" id="ARBA00022741"/>
    </source>
</evidence>
<organism evidence="8 9">
    <name type="scientific">Paenactinomyces guangxiensis</name>
    <dbReference type="NCBI Taxonomy" id="1490290"/>
    <lineage>
        <taxon>Bacteria</taxon>
        <taxon>Bacillati</taxon>
        <taxon>Bacillota</taxon>
        <taxon>Bacilli</taxon>
        <taxon>Bacillales</taxon>
        <taxon>Thermoactinomycetaceae</taxon>
        <taxon>Paenactinomyces</taxon>
    </lineage>
</organism>
<dbReference type="InterPro" id="IPR027417">
    <property type="entry name" value="P-loop_NTPase"/>
</dbReference>
<feature type="domain" description="Zeta toxin" evidence="7">
    <location>
        <begin position="124"/>
        <end position="309"/>
    </location>
</feature>
<dbReference type="GO" id="GO:0005524">
    <property type="term" value="F:ATP binding"/>
    <property type="evidence" value="ECO:0007669"/>
    <property type="project" value="UniProtKB-KW"/>
</dbReference>
<evidence type="ECO:0000256" key="1">
    <source>
        <dbReference type="ARBA" id="ARBA00009104"/>
    </source>
</evidence>
<keyword evidence="3" id="KW-0547">Nucleotide-binding</keyword>
<dbReference type="Gene3D" id="3.40.50.300">
    <property type="entry name" value="P-loop containing nucleotide triphosphate hydrolases"/>
    <property type="match status" value="1"/>
</dbReference>
<dbReference type="EMBL" id="JACEIQ010000004">
    <property type="protein sequence ID" value="MBA4493978.1"/>
    <property type="molecule type" value="Genomic_DNA"/>
</dbReference>
<evidence type="ECO:0000313" key="9">
    <source>
        <dbReference type="Proteomes" id="UP000535491"/>
    </source>
</evidence>
<dbReference type="Pfam" id="PF06414">
    <property type="entry name" value="Zeta_toxin"/>
    <property type="match status" value="1"/>
</dbReference>
<keyword evidence="9" id="KW-1185">Reference proteome</keyword>
<accession>A0A7W1WQD0</accession>
<evidence type="ECO:0000256" key="4">
    <source>
        <dbReference type="ARBA" id="ARBA00022840"/>
    </source>
</evidence>
<dbReference type="EC" id="2.7.1.176" evidence="2"/>
<name>A0A7W1WQD0_9BACL</name>
<evidence type="ECO:0000256" key="2">
    <source>
        <dbReference type="ARBA" id="ARBA00011963"/>
    </source>
</evidence>
<comment type="catalytic activity">
    <reaction evidence="6">
        <text>UDP-N-acetyl-alpha-D-glucosamine + ATP = UDP-N-acetyl-alpha-D-glucosamine 3'-phosphate + ADP + H(+)</text>
        <dbReference type="Rhea" id="RHEA:32671"/>
        <dbReference type="ChEBI" id="CHEBI:15378"/>
        <dbReference type="ChEBI" id="CHEBI:30616"/>
        <dbReference type="ChEBI" id="CHEBI:57705"/>
        <dbReference type="ChEBI" id="CHEBI:64353"/>
        <dbReference type="ChEBI" id="CHEBI:456216"/>
        <dbReference type="EC" id="2.7.1.176"/>
    </reaction>
</comment>